<dbReference type="FunFam" id="3.30.1390.20:FF:000002">
    <property type="entry name" value="60S ribosomal protein L7"/>
    <property type="match status" value="1"/>
</dbReference>
<organism evidence="6 7">
    <name type="scientific">Rhizopus delemar (strain RA 99-880 / ATCC MYA-4621 / FGSC 9543 / NRRL 43880)</name>
    <name type="common">Mucormycosis agent</name>
    <name type="synonym">Rhizopus arrhizus var. delemar</name>
    <dbReference type="NCBI Taxonomy" id="246409"/>
    <lineage>
        <taxon>Eukaryota</taxon>
        <taxon>Fungi</taxon>
        <taxon>Fungi incertae sedis</taxon>
        <taxon>Mucoromycota</taxon>
        <taxon>Mucoromycotina</taxon>
        <taxon>Mucoromycetes</taxon>
        <taxon>Mucorales</taxon>
        <taxon>Mucorineae</taxon>
        <taxon>Rhizopodaceae</taxon>
        <taxon>Rhizopus</taxon>
    </lineage>
</organism>
<dbReference type="InterPro" id="IPR012988">
    <property type="entry name" value="Ribosomal_uL30_N_euk"/>
</dbReference>
<dbReference type="InterPro" id="IPR005998">
    <property type="entry name" value="Ribosomal_uL30_euk"/>
</dbReference>
<dbReference type="PANTHER" id="PTHR11524:SF16">
    <property type="entry name" value="LARGE RIBOSOMAL SUBUNIT PROTEIN UL30"/>
    <property type="match status" value="1"/>
</dbReference>
<accession>I1CSD9</accession>
<dbReference type="GO" id="GO:0003723">
    <property type="term" value="F:RNA binding"/>
    <property type="evidence" value="ECO:0007669"/>
    <property type="project" value="InterPro"/>
</dbReference>
<dbReference type="InterPro" id="IPR036919">
    <property type="entry name" value="Ribo_uL30_ferredoxin-like_sf"/>
</dbReference>
<dbReference type="EMBL" id="CH476749">
    <property type="protein sequence ID" value="EIE91369.1"/>
    <property type="molecule type" value="Genomic_DNA"/>
</dbReference>
<dbReference type="Pfam" id="PF00327">
    <property type="entry name" value="Ribosomal_L30"/>
    <property type="match status" value="1"/>
</dbReference>
<keyword evidence="3" id="KW-0687">Ribonucleoprotein</keyword>
<dbReference type="InterPro" id="IPR016082">
    <property type="entry name" value="Ribosomal_uL30_ferredoxin-like"/>
</dbReference>
<evidence type="ECO:0008006" key="8">
    <source>
        <dbReference type="Google" id="ProtNLM"/>
    </source>
</evidence>
<dbReference type="OMA" id="IVEPWIA"/>
<dbReference type="STRING" id="246409.I1CSD9"/>
<dbReference type="NCBIfam" id="TIGR01310">
    <property type="entry name" value="uL30_euk"/>
    <property type="match status" value="1"/>
</dbReference>
<dbReference type="InterPro" id="IPR039699">
    <property type="entry name" value="Ribosomal_uL30"/>
</dbReference>
<dbReference type="InterPro" id="IPR018038">
    <property type="entry name" value="Ribosomal_uL30_CS"/>
</dbReference>
<dbReference type="InParanoid" id="I1CSD9"/>
<dbReference type="CDD" id="cd01657">
    <property type="entry name" value="Ribosomal_L7_archeal_euk"/>
    <property type="match status" value="1"/>
</dbReference>
<dbReference type="GO" id="GO:0022625">
    <property type="term" value="C:cytosolic large ribosomal subunit"/>
    <property type="evidence" value="ECO:0007669"/>
    <property type="project" value="TreeGrafter"/>
</dbReference>
<feature type="domain" description="Large ribosomal subunit protein uL30 N-terminal eukaryotes" evidence="5">
    <location>
        <begin position="14"/>
        <end position="85"/>
    </location>
</feature>
<keyword evidence="7" id="KW-1185">Reference proteome</keyword>
<evidence type="ECO:0000313" key="6">
    <source>
        <dbReference type="EMBL" id="EIE91369.1"/>
    </source>
</evidence>
<evidence type="ECO:0000256" key="3">
    <source>
        <dbReference type="ARBA" id="ARBA00023274"/>
    </source>
</evidence>
<dbReference type="AlphaFoldDB" id="I1CSD9"/>
<dbReference type="GO" id="GO:0003735">
    <property type="term" value="F:structural constituent of ribosome"/>
    <property type="evidence" value="ECO:0007669"/>
    <property type="project" value="TreeGrafter"/>
</dbReference>
<reference evidence="6 7" key="1">
    <citation type="journal article" date="2009" name="PLoS Genet.">
        <title>Genomic analysis of the basal lineage fungus Rhizopus oryzae reveals a whole-genome duplication.</title>
        <authorList>
            <person name="Ma L.-J."/>
            <person name="Ibrahim A.S."/>
            <person name="Skory C."/>
            <person name="Grabherr M.G."/>
            <person name="Burger G."/>
            <person name="Butler M."/>
            <person name="Elias M."/>
            <person name="Idnurm A."/>
            <person name="Lang B.F."/>
            <person name="Sone T."/>
            <person name="Abe A."/>
            <person name="Calvo S.E."/>
            <person name="Corrochano L.M."/>
            <person name="Engels R."/>
            <person name="Fu J."/>
            <person name="Hansberg W."/>
            <person name="Kim J.-M."/>
            <person name="Kodira C.D."/>
            <person name="Koehrsen M.J."/>
            <person name="Liu B."/>
            <person name="Miranda-Saavedra D."/>
            <person name="O'Leary S."/>
            <person name="Ortiz-Castellanos L."/>
            <person name="Poulter R."/>
            <person name="Rodriguez-Romero J."/>
            <person name="Ruiz-Herrera J."/>
            <person name="Shen Y.-Q."/>
            <person name="Zeng Q."/>
            <person name="Galagan J."/>
            <person name="Birren B.W."/>
            <person name="Cuomo C.A."/>
            <person name="Wickes B.L."/>
        </authorList>
    </citation>
    <scope>NUCLEOTIDE SEQUENCE [LARGE SCALE GENOMIC DNA]</scope>
    <source>
        <strain evidence="7">RA 99-880 / ATCC MYA-4621 / FGSC 9543 / NRRL 43880</strain>
    </source>
</reference>
<dbReference type="eggNOG" id="KOG3184">
    <property type="taxonomic scope" value="Eukaryota"/>
</dbReference>
<dbReference type="Gene3D" id="1.10.15.30">
    <property type="match status" value="1"/>
</dbReference>
<dbReference type="PROSITE" id="PS00634">
    <property type="entry name" value="RIBOSOMAL_L30"/>
    <property type="match status" value="1"/>
</dbReference>
<proteinExistence type="inferred from homology"/>
<dbReference type="FunFam" id="1.10.15.30:FF:000001">
    <property type="entry name" value="60S ribosomal protein L7"/>
    <property type="match status" value="1"/>
</dbReference>
<protein>
    <recommendedName>
        <fullName evidence="8">60S ribosomal protein L7</fullName>
    </recommendedName>
</protein>
<dbReference type="GO" id="GO:0030684">
    <property type="term" value="C:preribosome"/>
    <property type="evidence" value="ECO:0007669"/>
    <property type="project" value="UniProtKB-ARBA"/>
</dbReference>
<dbReference type="RefSeq" id="XP_067526765.1">
    <property type="nucleotide sequence ID" value="XM_067670664.1"/>
</dbReference>
<keyword evidence="2" id="KW-0689">Ribosomal protein</keyword>
<evidence type="ECO:0000256" key="2">
    <source>
        <dbReference type="ARBA" id="ARBA00022980"/>
    </source>
</evidence>
<dbReference type="VEuPathDB" id="FungiDB:RO3G_16080"/>
<evidence type="ECO:0000259" key="4">
    <source>
        <dbReference type="Pfam" id="PF00327"/>
    </source>
</evidence>
<dbReference type="GO" id="GO:0000463">
    <property type="term" value="P:maturation of LSU-rRNA from tricistronic rRNA transcript (SSU-rRNA, 5.8S rRNA, LSU-rRNA)"/>
    <property type="evidence" value="ECO:0007669"/>
    <property type="project" value="TreeGrafter"/>
</dbReference>
<dbReference type="FunFam" id="3.30.1390.20:FF:000003">
    <property type="entry name" value="60S ribosomal protein L7"/>
    <property type="match status" value="1"/>
</dbReference>
<gene>
    <name evidence="6" type="ORF">RO3G_16080</name>
</gene>
<dbReference type="GeneID" id="93623045"/>
<name>I1CSD9_RHIO9</name>
<dbReference type="InterPro" id="IPR035808">
    <property type="entry name" value="Ribosomal_uL30_euk_arc"/>
</dbReference>
<evidence type="ECO:0000313" key="7">
    <source>
        <dbReference type="Proteomes" id="UP000009138"/>
    </source>
</evidence>
<dbReference type="Gene3D" id="3.30.1390.20">
    <property type="entry name" value="Ribosomal protein L30, ferredoxin-like fold domain"/>
    <property type="match status" value="1"/>
</dbReference>
<feature type="domain" description="Large ribosomal subunit protein uL30-like ferredoxin-like fold" evidence="4">
    <location>
        <begin position="90"/>
        <end position="140"/>
    </location>
</feature>
<sequence length="249" mass="28432">MVAYNVPTANDVLVPETLIKKNKANAKAAEAAAADKVAARKAKLAKRRDLFKRAAKYHAEYKAAERKEITLRRQAKSNGNYYVPAQEKLVFVVRIRGINNIAPKPRKVLQLLRLLQINNGVFVRLNKATSEMLQLVQPYVTYGTPNLKTIRELIYKRGYAKVNKQRIPIHDNAVIEQALGKYGIICIEDLIHEIATVGPHFKEANNFLWPFKLSNPNNMWKQRKFRHFIEGGDAGNREQFINNLVQAMN</sequence>
<dbReference type="Pfam" id="PF08079">
    <property type="entry name" value="Ribosomal_L30_N"/>
    <property type="match status" value="1"/>
</dbReference>
<evidence type="ECO:0000259" key="5">
    <source>
        <dbReference type="Pfam" id="PF08079"/>
    </source>
</evidence>
<dbReference type="Proteomes" id="UP000009138">
    <property type="component" value="Unassembled WGS sequence"/>
</dbReference>
<comment type="similarity">
    <text evidence="1">Belongs to the universal ribosomal protein uL30 family.</text>
</comment>
<dbReference type="OrthoDB" id="28644at2759"/>
<dbReference type="FunCoup" id="I1CSD9">
    <property type="interactions" value="726"/>
</dbReference>
<evidence type="ECO:0000256" key="1">
    <source>
        <dbReference type="ARBA" id="ARBA00007594"/>
    </source>
</evidence>
<dbReference type="SUPFAM" id="SSF55129">
    <property type="entry name" value="Ribosomal protein L30p/L7e"/>
    <property type="match status" value="1"/>
</dbReference>
<dbReference type="PANTHER" id="PTHR11524">
    <property type="entry name" value="60S RIBOSOMAL PROTEIN L7"/>
    <property type="match status" value="1"/>
</dbReference>